<organism evidence="1 2">
    <name type="scientific">Araneus ventricosus</name>
    <name type="common">Orbweaver spider</name>
    <name type="synonym">Epeira ventricosa</name>
    <dbReference type="NCBI Taxonomy" id="182803"/>
    <lineage>
        <taxon>Eukaryota</taxon>
        <taxon>Metazoa</taxon>
        <taxon>Ecdysozoa</taxon>
        <taxon>Arthropoda</taxon>
        <taxon>Chelicerata</taxon>
        <taxon>Arachnida</taxon>
        <taxon>Araneae</taxon>
        <taxon>Araneomorphae</taxon>
        <taxon>Entelegynae</taxon>
        <taxon>Araneoidea</taxon>
        <taxon>Araneidae</taxon>
        <taxon>Araneus</taxon>
    </lineage>
</organism>
<name>A0A4Y2DYS4_ARAVE</name>
<protein>
    <submittedName>
        <fullName evidence="1">Uncharacterized protein</fullName>
    </submittedName>
</protein>
<keyword evidence="2" id="KW-1185">Reference proteome</keyword>
<reference evidence="1 2" key="1">
    <citation type="journal article" date="2019" name="Sci. Rep.">
        <title>Orb-weaving spider Araneus ventricosus genome elucidates the spidroin gene catalogue.</title>
        <authorList>
            <person name="Kono N."/>
            <person name="Nakamura H."/>
            <person name="Ohtoshi R."/>
            <person name="Moran D.A.P."/>
            <person name="Shinohara A."/>
            <person name="Yoshida Y."/>
            <person name="Fujiwara M."/>
            <person name="Mori M."/>
            <person name="Tomita M."/>
            <person name="Arakawa K."/>
        </authorList>
    </citation>
    <scope>NUCLEOTIDE SEQUENCE [LARGE SCALE GENOMIC DNA]</scope>
</reference>
<evidence type="ECO:0000313" key="1">
    <source>
        <dbReference type="EMBL" id="GBM21209.1"/>
    </source>
</evidence>
<comment type="caution">
    <text evidence="1">The sequence shown here is derived from an EMBL/GenBank/DDBJ whole genome shotgun (WGS) entry which is preliminary data.</text>
</comment>
<sequence length="85" mass="9528">MDHDFLPLGVQQLLARTADRTPKTLAFQGDPSSRSTHTSVIQAPLYIVSRQAVTSHELSSNICCIFLLIEISRRFQHLEIPYSGC</sequence>
<dbReference type="Proteomes" id="UP000499080">
    <property type="component" value="Unassembled WGS sequence"/>
</dbReference>
<gene>
    <name evidence="1" type="ORF">AVEN_265815_1</name>
</gene>
<dbReference type="AlphaFoldDB" id="A0A4Y2DYS4"/>
<dbReference type="EMBL" id="BGPR01000456">
    <property type="protein sequence ID" value="GBM21209.1"/>
    <property type="molecule type" value="Genomic_DNA"/>
</dbReference>
<evidence type="ECO:0000313" key="2">
    <source>
        <dbReference type="Proteomes" id="UP000499080"/>
    </source>
</evidence>
<accession>A0A4Y2DYS4</accession>
<proteinExistence type="predicted"/>